<gene>
    <name evidence="1" type="ORF">dnm_012480</name>
</gene>
<evidence type="ECO:0000313" key="2">
    <source>
        <dbReference type="Proteomes" id="UP000663722"/>
    </source>
</evidence>
<sequence length="110" mass="13234">MKQYVIDELRIKDYEKIKAYLEMNFGSSQMGGIYWIPLDENIFTDVQAEHKQCQPFYFAVELEPDRMVCELLVRTQNRIRCDCINYATESQRNWLIRLVEDIFDQLEIIT</sequence>
<keyword evidence="2" id="KW-1185">Reference proteome</keyword>
<dbReference type="AlphaFoldDB" id="A0A975GLW8"/>
<name>A0A975GLW8_9BACT</name>
<organism evidence="1 2">
    <name type="scientific">Desulfonema magnum</name>
    <dbReference type="NCBI Taxonomy" id="45655"/>
    <lineage>
        <taxon>Bacteria</taxon>
        <taxon>Pseudomonadati</taxon>
        <taxon>Thermodesulfobacteriota</taxon>
        <taxon>Desulfobacteria</taxon>
        <taxon>Desulfobacterales</taxon>
        <taxon>Desulfococcaceae</taxon>
        <taxon>Desulfonema</taxon>
    </lineage>
</organism>
<evidence type="ECO:0000313" key="1">
    <source>
        <dbReference type="EMBL" id="QTA85243.1"/>
    </source>
</evidence>
<dbReference type="EMBL" id="CP061800">
    <property type="protein sequence ID" value="QTA85243.1"/>
    <property type="molecule type" value="Genomic_DNA"/>
</dbReference>
<reference evidence="1" key="1">
    <citation type="journal article" date="2021" name="Microb. Physiol.">
        <title>Proteogenomic Insights into the Physiology of Marine, Sulfate-Reducing, Filamentous Desulfonema limicola and Desulfonema magnum.</title>
        <authorList>
            <person name="Schnaars V."/>
            <person name="Wohlbrand L."/>
            <person name="Scheve S."/>
            <person name="Hinrichs C."/>
            <person name="Reinhardt R."/>
            <person name="Rabus R."/>
        </authorList>
    </citation>
    <scope>NUCLEOTIDE SEQUENCE</scope>
    <source>
        <strain evidence="1">4be13</strain>
    </source>
</reference>
<dbReference type="KEGG" id="dmm:dnm_012480"/>
<protein>
    <submittedName>
        <fullName evidence="1">Uncharacterized protein</fullName>
    </submittedName>
</protein>
<accession>A0A975GLW8</accession>
<dbReference type="Proteomes" id="UP000663722">
    <property type="component" value="Chromosome"/>
</dbReference>
<dbReference type="RefSeq" id="WP_207681382.1">
    <property type="nucleotide sequence ID" value="NZ_CP061800.1"/>
</dbReference>
<proteinExistence type="predicted"/>